<accession>A0A8H4RMV9</accession>
<keyword evidence="2" id="KW-1185">Reference proteome</keyword>
<comment type="caution">
    <text evidence="1">The sequence shown here is derived from an EMBL/GenBank/DDBJ whole genome shotgun (WGS) entry which is preliminary data.</text>
</comment>
<protein>
    <submittedName>
        <fullName evidence="1">Uncharacterized protein</fullName>
    </submittedName>
</protein>
<reference evidence="1 2" key="1">
    <citation type="submission" date="2020-03" db="EMBL/GenBank/DDBJ databases">
        <title>Draft Genome Sequence of Cudoniella acicularis.</title>
        <authorList>
            <person name="Buettner E."/>
            <person name="Kellner H."/>
        </authorList>
    </citation>
    <scope>NUCLEOTIDE SEQUENCE [LARGE SCALE GENOMIC DNA]</scope>
    <source>
        <strain evidence="1 2">DSM 108380</strain>
    </source>
</reference>
<gene>
    <name evidence="1" type="ORF">G7Y89_g6484</name>
</gene>
<dbReference type="Proteomes" id="UP000566819">
    <property type="component" value="Unassembled WGS sequence"/>
</dbReference>
<dbReference type="EMBL" id="JAAMPI010000423">
    <property type="protein sequence ID" value="KAF4631644.1"/>
    <property type="molecule type" value="Genomic_DNA"/>
</dbReference>
<evidence type="ECO:0000313" key="1">
    <source>
        <dbReference type="EMBL" id="KAF4631644.1"/>
    </source>
</evidence>
<proteinExistence type="predicted"/>
<organism evidence="1 2">
    <name type="scientific">Cudoniella acicularis</name>
    <dbReference type="NCBI Taxonomy" id="354080"/>
    <lineage>
        <taxon>Eukaryota</taxon>
        <taxon>Fungi</taxon>
        <taxon>Dikarya</taxon>
        <taxon>Ascomycota</taxon>
        <taxon>Pezizomycotina</taxon>
        <taxon>Leotiomycetes</taxon>
        <taxon>Helotiales</taxon>
        <taxon>Tricladiaceae</taxon>
        <taxon>Cudoniella</taxon>
    </lineage>
</organism>
<dbReference type="AlphaFoldDB" id="A0A8H4RMV9"/>
<sequence>MDWASDGLGHIQWSPNGVEEDLRARDAQDPISGNSAIEETAREGHGAHTMRNGVYFLRATVLRLRTDILKTGFDIKTGIIRRPVFLCDHQLADSVDGDENAVSCACEVVHCIYLDGGDGENLFVDRGAGDHEEVFGGDGWVAGFPDV</sequence>
<name>A0A8H4RMV9_9HELO</name>
<evidence type="ECO:0000313" key="2">
    <source>
        <dbReference type="Proteomes" id="UP000566819"/>
    </source>
</evidence>